<evidence type="ECO:0000313" key="3">
    <source>
        <dbReference type="Proteomes" id="UP000246702"/>
    </source>
</evidence>
<evidence type="ECO:0000256" key="1">
    <source>
        <dbReference type="SAM" id="Phobius"/>
    </source>
</evidence>
<accession>A0A317V6J5</accession>
<evidence type="ECO:0000313" key="2">
    <source>
        <dbReference type="EMBL" id="PWY69655.1"/>
    </source>
</evidence>
<keyword evidence="1" id="KW-0472">Membrane</keyword>
<keyword evidence="1" id="KW-0812">Transmembrane</keyword>
<protein>
    <submittedName>
        <fullName evidence="2">Uncharacterized protein</fullName>
    </submittedName>
</protein>
<dbReference type="Proteomes" id="UP000246702">
    <property type="component" value="Unassembled WGS sequence"/>
</dbReference>
<name>A0A317V6J5_9EURO</name>
<feature type="non-terminal residue" evidence="2">
    <location>
        <position position="1"/>
    </location>
</feature>
<comment type="caution">
    <text evidence="2">The sequence shown here is derived from an EMBL/GenBank/DDBJ whole genome shotgun (WGS) entry which is preliminary data.</text>
</comment>
<reference evidence="2 3" key="1">
    <citation type="submission" date="2016-12" db="EMBL/GenBank/DDBJ databases">
        <title>The genomes of Aspergillus section Nigri reveals drivers in fungal speciation.</title>
        <authorList>
            <consortium name="DOE Joint Genome Institute"/>
            <person name="Vesth T.C."/>
            <person name="Nybo J."/>
            <person name="Theobald S."/>
            <person name="Brandl J."/>
            <person name="Frisvad J.C."/>
            <person name="Nielsen K.F."/>
            <person name="Lyhne E.K."/>
            <person name="Kogle M.E."/>
            <person name="Kuo A."/>
            <person name="Riley R."/>
            <person name="Clum A."/>
            <person name="Nolan M."/>
            <person name="Lipzen A."/>
            <person name="Salamov A."/>
            <person name="Henrissat B."/>
            <person name="Wiebenga A."/>
            <person name="De Vries R.P."/>
            <person name="Grigoriev I.V."/>
            <person name="Mortensen U.H."/>
            <person name="Andersen M.R."/>
            <person name="Baker S.E."/>
        </authorList>
    </citation>
    <scope>NUCLEOTIDE SEQUENCE [LARGE SCALE GENOMIC DNA]</scope>
    <source>
        <strain evidence="2 3">CBS 115572</strain>
    </source>
</reference>
<feature type="transmembrane region" description="Helical" evidence="1">
    <location>
        <begin position="56"/>
        <end position="79"/>
    </location>
</feature>
<dbReference type="EMBL" id="MSFK01000041">
    <property type="protein sequence ID" value="PWY69655.1"/>
    <property type="molecule type" value="Genomic_DNA"/>
</dbReference>
<keyword evidence="1" id="KW-1133">Transmembrane helix</keyword>
<keyword evidence="3" id="KW-1185">Reference proteome</keyword>
<sequence>LCLVHTTTGCGEQGFPSAQPYLSHTPGANPFCCMFLSFPFYYPFPSTFLPFTSRSIFLIFLIFFFFLVSVVWMGCVYLISYCICLVDTGRCGWVCWFMDAALHLECCLVFKQQITIFVCYRTVQPRFYLFKYLMNTDKTSHYEGESYPA</sequence>
<dbReference type="AlphaFoldDB" id="A0A317V6J5"/>
<feature type="transmembrane region" description="Helical" evidence="1">
    <location>
        <begin position="27"/>
        <end position="44"/>
    </location>
</feature>
<organism evidence="2 3">
    <name type="scientific">Aspergillus sclerotioniger CBS 115572</name>
    <dbReference type="NCBI Taxonomy" id="1450535"/>
    <lineage>
        <taxon>Eukaryota</taxon>
        <taxon>Fungi</taxon>
        <taxon>Dikarya</taxon>
        <taxon>Ascomycota</taxon>
        <taxon>Pezizomycotina</taxon>
        <taxon>Eurotiomycetes</taxon>
        <taxon>Eurotiomycetidae</taxon>
        <taxon>Eurotiales</taxon>
        <taxon>Aspergillaceae</taxon>
        <taxon>Aspergillus</taxon>
        <taxon>Aspergillus subgen. Circumdati</taxon>
    </lineage>
</organism>
<proteinExistence type="predicted"/>
<gene>
    <name evidence="2" type="ORF">BO94DRAFT_477683</name>
</gene>